<keyword evidence="7" id="KW-0067">ATP-binding</keyword>
<dbReference type="KEGG" id="pdl:Pyrde_1630"/>
<dbReference type="EMBL" id="CP013011">
    <property type="protein sequence ID" value="ALL01673.1"/>
    <property type="molecule type" value="Genomic_DNA"/>
</dbReference>
<evidence type="ECO:0000256" key="7">
    <source>
        <dbReference type="ARBA" id="ARBA00022840"/>
    </source>
</evidence>
<dbReference type="PATRIC" id="fig|1273541.4.peg.1738"/>
<evidence type="ECO:0000256" key="5">
    <source>
        <dbReference type="ARBA" id="ARBA00022723"/>
    </source>
</evidence>
<comment type="similarity">
    <text evidence="10">Belongs to the MntA antitoxin family.</text>
</comment>
<protein>
    <recommendedName>
        <fullName evidence="9">protein adenylyltransferase</fullName>
        <ecNumber evidence="9">2.7.7.108</ecNumber>
    </recommendedName>
</protein>
<evidence type="ECO:0000256" key="8">
    <source>
        <dbReference type="ARBA" id="ARBA00022842"/>
    </source>
</evidence>
<dbReference type="AlphaFoldDB" id="A0A0N7JDA8"/>
<reference evidence="14 15" key="1">
    <citation type="submission" date="2015-10" db="EMBL/GenBank/DDBJ databases">
        <title>Complete genome sequence of hyperthermophilic archaeon Pyrodictium delaneyi Su06.</title>
        <authorList>
            <person name="Jung J.-H."/>
            <person name="Lin J."/>
            <person name="Holden J.F."/>
            <person name="Park C.-S."/>
        </authorList>
    </citation>
    <scope>NUCLEOTIDE SEQUENCE [LARGE SCALE GENOMIC DNA]</scope>
    <source>
        <strain evidence="14 15">Su06</strain>
    </source>
</reference>
<evidence type="ECO:0000256" key="3">
    <source>
        <dbReference type="ARBA" id="ARBA00022679"/>
    </source>
</evidence>
<dbReference type="InterPro" id="IPR043519">
    <property type="entry name" value="NT_sf"/>
</dbReference>
<evidence type="ECO:0000256" key="2">
    <source>
        <dbReference type="ARBA" id="ARBA00022649"/>
    </source>
</evidence>
<evidence type="ECO:0000256" key="12">
    <source>
        <dbReference type="ARBA" id="ARBA00048696"/>
    </source>
</evidence>
<keyword evidence="6" id="KW-0547">Nucleotide-binding</keyword>
<evidence type="ECO:0000256" key="11">
    <source>
        <dbReference type="ARBA" id="ARBA00047518"/>
    </source>
</evidence>
<dbReference type="EC" id="2.7.7.108" evidence="9"/>
<dbReference type="CDD" id="cd05403">
    <property type="entry name" value="NT_KNTase_like"/>
    <property type="match status" value="1"/>
</dbReference>
<keyword evidence="8" id="KW-0460">Magnesium</keyword>
<evidence type="ECO:0000256" key="10">
    <source>
        <dbReference type="ARBA" id="ARBA00038276"/>
    </source>
</evidence>
<dbReference type="GO" id="GO:0046872">
    <property type="term" value="F:metal ion binding"/>
    <property type="evidence" value="ECO:0007669"/>
    <property type="project" value="UniProtKB-KW"/>
</dbReference>
<dbReference type="PIRSF" id="PIRSF005928">
    <property type="entry name" value="Nucleotidltrnsf"/>
    <property type="match status" value="1"/>
</dbReference>
<keyword evidence="3" id="KW-0808">Transferase</keyword>
<evidence type="ECO:0000256" key="4">
    <source>
        <dbReference type="ARBA" id="ARBA00022695"/>
    </source>
</evidence>
<comment type="catalytic activity">
    <reaction evidence="11">
        <text>O-(5'-adenylyl)-L-tyrosyl-[protein] + ATP = O-[5'-(adenylyl-(5'-&gt;3')-adenylyl)]-L-tyrosyl-[protein] + diphosphate</text>
        <dbReference type="Rhea" id="RHEA:66528"/>
        <dbReference type="Rhea" id="RHEA-COMP:13846"/>
        <dbReference type="Rhea" id="RHEA-COMP:17046"/>
        <dbReference type="ChEBI" id="CHEBI:30616"/>
        <dbReference type="ChEBI" id="CHEBI:33019"/>
        <dbReference type="ChEBI" id="CHEBI:83624"/>
        <dbReference type="ChEBI" id="CHEBI:167160"/>
    </reaction>
</comment>
<comment type="catalytic activity">
    <reaction evidence="12">
        <text>L-tyrosyl-[protein] + ATP = O-(5'-adenylyl)-L-tyrosyl-[protein] + diphosphate</text>
        <dbReference type="Rhea" id="RHEA:54288"/>
        <dbReference type="Rhea" id="RHEA-COMP:10136"/>
        <dbReference type="Rhea" id="RHEA-COMP:13846"/>
        <dbReference type="ChEBI" id="CHEBI:30616"/>
        <dbReference type="ChEBI" id="CHEBI:33019"/>
        <dbReference type="ChEBI" id="CHEBI:46858"/>
        <dbReference type="ChEBI" id="CHEBI:83624"/>
        <dbReference type="EC" id="2.7.7.108"/>
    </reaction>
</comment>
<dbReference type="InterPro" id="IPR009185">
    <property type="entry name" value="Nucleotidl_trans"/>
</dbReference>
<gene>
    <name evidence="14" type="ORF">Pyrde_1630</name>
</gene>
<keyword evidence="5" id="KW-0479">Metal-binding</keyword>
<evidence type="ECO:0000256" key="1">
    <source>
        <dbReference type="ARBA" id="ARBA00001946"/>
    </source>
</evidence>
<dbReference type="STRING" id="1273541.Pyrde_1630"/>
<keyword evidence="2" id="KW-1277">Toxin-antitoxin system</keyword>
<dbReference type="Pfam" id="PF01909">
    <property type="entry name" value="NTP_transf_2"/>
    <property type="match status" value="1"/>
</dbReference>
<dbReference type="GeneID" id="26099969"/>
<evidence type="ECO:0000256" key="6">
    <source>
        <dbReference type="ARBA" id="ARBA00022741"/>
    </source>
</evidence>
<evidence type="ECO:0000259" key="13">
    <source>
        <dbReference type="Pfam" id="PF01909"/>
    </source>
</evidence>
<dbReference type="RefSeq" id="WP_088171900.1">
    <property type="nucleotide sequence ID" value="NZ_CP013011.1"/>
</dbReference>
<dbReference type="Proteomes" id="UP000058613">
    <property type="component" value="Chromosome"/>
</dbReference>
<organism evidence="14 15">
    <name type="scientific">Pyrodictium delaneyi</name>
    <dbReference type="NCBI Taxonomy" id="1273541"/>
    <lineage>
        <taxon>Archaea</taxon>
        <taxon>Thermoproteota</taxon>
        <taxon>Thermoprotei</taxon>
        <taxon>Desulfurococcales</taxon>
        <taxon>Pyrodictiaceae</taxon>
        <taxon>Pyrodictium</taxon>
    </lineage>
</organism>
<dbReference type="InterPro" id="IPR052038">
    <property type="entry name" value="Type-VII_TA_antitoxin"/>
</dbReference>
<dbReference type="GO" id="GO:0005524">
    <property type="term" value="F:ATP binding"/>
    <property type="evidence" value="ECO:0007669"/>
    <property type="project" value="UniProtKB-KW"/>
</dbReference>
<dbReference type="InterPro" id="IPR002934">
    <property type="entry name" value="Polymerase_NTP_transf_dom"/>
</dbReference>
<feature type="domain" description="Polymerase nucleotidyl transferase" evidence="13">
    <location>
        <begin position="48"/>
        <end position="83"/>
    </location>
</feature>
<proteinExistence type="inferred from homology"/>
<evidence type="ECO:0000313" key="14">
    <source>
        <dbReference type="EMBL" id="ALL01673.1"/>
    </source>
</evidence>
<sequence length="244" mass="27568">MLGRDKVERRAEYRVVVYDDKQWKLLADLRQEAIHIMEALVAMRLAPIVHGSIARGDVHKDSDIDIFIPSIVPSYLVEVGLERAGLHVSHKLIIQATPQSTPKVYISLDAEEKRVVSFPLAKLSKREYEFYYFGGALDYNGLISGKRVPGVNKKLVLIEPLPKGHKESPVIGREAEVARIVGVSIDTVLERVRVLTRRDEHGRTGVFVKYELEPWESIEDAVRKIARENPVFRRTLAAKGSPLV</sequence>
<evidence type="ECO:0000313" key="15">
    <source>
        <dbReference type="Proteomes" id="UP000058613"/>
    </source>
</evidence>
<dbReference type="PANTHER" id="PTHR33571">
    <property type="entry name" value="SSL8005 PROTEIN"/>
    <property type="match status" value="1"/>
</dbReference>
<dbReference type="Gene3D" id="3.30.460.10">
    <property type="entry name" value="Beta Polymerase, domain 2"/>
    <property type="match status" value="1"/>
</dbReference>
<name>A0A0N7JDA8_9CREN</name>
<keyword evidence="4" id="KW-0548">Nucleotidyltransferase</keyword>
<evidence type="ECO:0000256" key="9">
    <source>
        <dbReference type="ARBA" id="ARBA00034531"/>
    </source>
</evidence>
<dbReference type="PANTHER" id="PTHR33571:SF14">
    <property type="entry name" value="PROTEIN ADENYLYLTRANSFERASE MJ0435-RELATED"/>
    <property type="match status" value="1"/>
</dbReference>
<dbReference type="GO" id="GO:0070733">
    <property type="term" value="F:AMPylase activity"/>
    <property type="evidence" value="ECO:0007669"/>
    <property type="project" value="UniProtKB-EC"/>
</dbReference>
<accession>A0A0N7JDA8</accession>
<dbReference type="SUPFAM" id="SSF81301">
    <property type="entry name" value="Nucleotidyltransferase"/>
    <property type="match status" value="1"/>
</dbReference>
<comment type="cofactor">
    <cofactor evidence="1">
        <name>Mg(2+)</name>
        <dbReference type="ChEBI" id="CHEBI:18420"/>
    </cofactor>
</comment>